<dbReference type="GO" id="GO:0005759">
    <property type="term" value="C:mitochondrial matrix"/>
    <property type="evidence" value="ECO:0007669"/>
    <property type="project" value="UniProtKB-SubCell"/>
</dbReference>
<comment type="subcellular location">
    <subcellularLocation>
        <location evidence="1">Mitochondrion matrix</location>
    </subcellularLocation>
</comment>
<evidence type="ECO:0000256" key="2">
    <source>
        <dbReference type="ARBA" id="ARBA00023128"/>
    </source>
</evidence>
<dbReference type="InterPro" id="IPR052687">
    <property type="entry name" value="SDHAF1"/>
</dbReference>
<dbReference type="PANTHER" id="PTHR47046">
    <property type="entry name" value="SUCCINATE DEHYDROGENASE ASSEMBLY FACTOR 1, MITOCHONDRIAL"/>
    <property type="match status" value="1"/>
</dbReference>
<comment type="similarity">
    <text evidence="4">Belongs to the complex I LYR family. SDHAF1 subfamily.</text>
</comment>
<feature type="non-terminal residue" evidence="6">
    <location>
        <position position="1"/>
    </location>
</feature>
<dbReference type="Pfam" id="PF05347">
    <property type="entry name" value="Complex1_LYR"/>
    <property type="match status" value="1"/>
</dbReference>
<protein>
    <submittedName>
        <fullName evidence="6">Succinate dehydrogenase assembly factor 1, mitochondrial</fullName>
    </submittedName>
</protein>
<proteinExistence type="evidence at transcript level"/>
<dbReference type="AlphaFoldDB" id="V9LCA5"/>
<accession>V9LCA5</accession>
<dbReference type="EMBL" id="JW877273">
    <property type="protein sequence ID" value="AFP09790.1"/>
    <property type="molecule type" value="mRNA"/>
</dbReference>
<sequence length="147" mass="16794">CVCVCAVSWCNGSRQWVALWVCVGRRGCAGSGHWVALWGCGEEGLCLGVRTVQELSWEVASGAAMARHSKLQKHVLNLYREFLRAARGKSGFLPRIREEFRRNSQIPKTDVMQIEYLLRRGQRQLQMLKDSRTKRLGFFIKPTTEHS</sequence>
<reference evidence="6" key="1">
    <citation type="journal article" date="2014" name="Nature">
        <title>Elephant shark genome provides unique insights into gnathostome evolution.</title>
        <authorList>
            <consortium name="International Elephant Shark Genome Sequencing Consortium"/>
            <person name="Venkatesh B."/>
            <person name="Lee A.P."/>
            <person name="Ravi V."/>
            <person name="Maurya A.K."/>
            <person name="Lian M.M."/>
            <person name="Swann J.B."/>
            <person name="Ohta Y."/>
            <person name="Flajnik M.F."/>
            <person name="Sutoh Y."/>
            <person name="Kasahara M."/>
            <person name="Hoon S."/>
            <person name="Gangu V."/>
            <person name="Roy S.W."/>
            <person name="Irimia M."/>
            <person name="Korzh V."/>
            <person name="Kondrychyn I."/>
            <person name="Lim Z.W."/>
            <person name="Tay B.H."/>
            <person name="Tohari S."/>
            <person name="Kong K.W."/>
            <person name="Ho S."/>
            <person name="Lorente-Galdos B."/>
            <person name="Quilez J."/>
            <person name="Marques-Bonet T."/>
            <person name="Raney B.J."/>
            <person name="Ingham P.W."/>
            <person name="Tay A."/>
            <person name="Hillier L.W."/>
            <person name="Minx P."/>
            <person name="Boehm T."/>
            <person name="Wilson R.K."/>
            <person name="Brenner S."/>
            <person name="Warren W.C."/>
        </authorList>
    </citation>
    <scope>NUCLEOTIDE SEQUENCE</scope>
    <source>
        <tissue evidence="6">Kidney</tissue>
    </source>
</reference>
<organism evidence="6">
    <name type="scientific">Callorhinchus milii</name>
    <name type="common">Ghost shark</name>
    <dbReference type="NCBI Taxonomy" id="7868"/>
    <lineage>
        <taxon>Eukaryota</taxon>
        <taxon>Metazoa</taxon>
        <taxon>Chordata</taxon>
        <taxon>Craniata</taxon>
        <taxon>Vertebrata</taxon>
        <taxon>Chondrichthyes</taxon>
        <taxon>Holocephali</taxon>
        <taxon>Chimaeriformes</taxon>
        <taxon>Callorhinchidae</taxon>
        <taxon>Callorhinchus</taxon>
    </lineage>
</organism>
<dbReference type="CDD" id="cd20268">
    <property type="entry name" value="Complex1_LYR_SDHAF1_LYRM8"/>
    <property type="match status" value="1"/>
</dbReference>
<keyword evidence="3" id="KW-0143">Chaperone</keyword>
<dbReference type="GO" id="GO:0034553">
    <property type="term" value="P:mitochondrial respiratory chain complex II assembly"/>
    <property type="evidence" value="ECO:0007669"/>
    <property type="project" value="InterPro"/>
</dbReference>
<evidence type="ECO:0000256" key="4">
    <source>
        <dbReference type="ARBA" id="ARBA00025715"/>
    </source>
</evidence>
<evidence type="ECO:0000256" key="1">
    <source>
        <dbReference type="ARBA" id="ARBA00004305"/>
    </source>
</evidence>
<dbReference type="InterPro" id="IPR045295">
    <property type="entry name" value="Complex1_LYR_SDHAF1_LYRM8"/>
</dbReference>
<evidence type="ECO:0000259" key="5">
    <source>
        <dbReference type="Pfam" id="PF05347"/>
    </source>
</evidence>
<keyword evidence="2" id="KW-0496">Mitochondrion</keyword>
<name>V9LCA5_CALMI</name>
<dbReference type="PANTHER" id="PTHR47046:SF1">
    <property type="entry name" value="SUCCINATE DEHYDROGENASE ASSEMBLY FACTOR 1, MITOCHONDRIAL"/>
    <property type="match status" value="1"/>
</dbReference>
<evidence type="ECO:0000313" key="6">
    <source>
        <dbReference type="EMBL" id="AFP09790.1"/>
    </source>
</evidence>
<evidence type="ECO:0000256" key="3">
    <source>
        <dbReference type="ARBA" id="ARBA00023186"/>
    </source>
</evidence>
<feature type="domain" description="Complex 1 LYR protein" evidence="5">
    <location>
        <begin position="73"/>
        <end position="127"/>
    </location>
</feature>
<dbReference type="InterPro" id="IPR008011">
    <property type="entry name" value="Complex1_LYR_dom"/>
</dbReference>